<comment type="caution">
    <text evidence="2">The sequence shown here is derived from an EMBL/GenBank/DDBJ whole genome shotgun (WGS) entry which is preliminary data.</text>
</comment>
<evidence type="ECO:0000256" key="1">
    <source>
        <dbReference type="SAM" id="MobiDB-lite"/>
    </source>
</evidence>
<gene>
    <name evidence="2" type="ORF">NDU88_006379</name>
</gene>
<dbReference type="EMBL" id="JANPWB010000015">
    <property type="protein sequence ID" value="KAJ1093274.1"/>
    <property type="molecule type" value="Genomic_DNA"/>
</dbReference>
<dbReference type="Proteomes" id="UP001066276">
    <property type="component" value="Chromosome 11"/>
</dbReference>
<organism evidence="2 3">
    <name type="scientific">Pleurodeles waltl</name>
    <name type="common">Iberian ribbed newt</name>
    <dbReference type="NCBI Taxonomy" id="8319"/>
    <lineage>
        <taxon>Eukaryota</taxon>
        <taxon>Metazoa</taxon>
        <taxon>Chordata</taxon>
        <taxon>Craniata</taxon>
        <taxon>Vertebrata</taxon>
        <taxon>Euteleostomi</taxon>
        <taxon>Amphibia</taxon>
        <taxon>Batrachia</taxon>
        <taxon>Caudata</taxon>
        <taxon>Salamandroidea</taxon>
        <taxon>Salamandridae</taxon>
        <taxon>Pleurodelinae</taxon>
        <taxon>Pleurodeles</taxon>
    </lineage>
</organism>
<reference evidence="2" key="1">
    <citation type="journal article" date="2022" name="bioRxiv">
        <title>Sequencing and chromosome-scale assembly of the giantPleurodeles waltlgenome.</title>
        <authorList>
            <person name="Brown T."/>
            <person name="Elewa A."/>
            <person name="Iarovenko S."/>
            <person name="Subramanian E."/>
            <person name="Araus A.J."/>
            <person name="Petzold A."/>
            <person name="Susuki M."/>
            <person name="Suzuki K.-i.T."/>
            <person name="Hayashi T."/>
            <person name="Toyoda A."/>
            <person name="Oliveira C."/>
            <person name="Osipova E."/>
            <person name="Leigh N.D."/>
            <person name="Simon A."/>
            <person name="Yun M.H."/>
        </authorList>
    </citation>
    <scope>NUCLEOTIDE SEQUENCE</scope>
    <source>
        <strain evidence="2">20211129_DDA</strain>
        <tissue evidence="2">Liver</tissue>
    </source>
</reference>
<keyword evidence="3" id="KW-1185">Reference proteome</keyword>
<name>A0AAV7LSF0_PLEWA</name>
<proteinExistence type="predicted"/>
<feature type="region of interest" description="Disordered" evidence="1">
    <location>
        <begin position="137"/>
        <end position="171"/>
    </location>
</feature>
<evidence type="ECO:0000313" key="3">
    <source>
        <dbReference type="Proteomes" id="UP001066276"/>
    </source>
</evidence>
<evidence type="ECO:0000313" key="2">
    <source>
        <dbReference type="EMBL" id="KAJ1093274.1"/>
    </source>
</evidence>
<feature type="compositionally biased region" description="Polar residues" evidence="1">
    <location>
        <begin position="145"/>
        <end position="164"/>
    </location>
</feature>
<accession>A0AAV7LSF0</accession>
<feature type="region of interest" description="Disordered" evidence="1">
    <location>
        <begin position="88"/>
        <end position="107"/>
    </location>
</feature>
<dbReference type="AlphaFoldDB" id="A0AAV7LSF0"/>
<protein>
    <submittedName>
        <fullName evidence="2">Uncharacterized protein</fullName>
    </submittedName>
</protein>
<sequence length="171" mass="18599">MQHTKVILAAIQESKKALENQFAMLAGEVGLLRDDHSKLKDRVKATEDVMGETAPQGSPSEAWEWIEMQGLRHGSGIGKEGFKTWITDKKKRRGAGARKGPASVPTQEQIKAAQIKALRDLSGTTEIRLSDRWRELAMNTGGTGTEQSGSATESETDQLPQVTPMTADLLG</sequence>